<feature type="domain" description="DNA mismatch repair proteins mutS family" evidence="12">
    <location>
        <begin position="934"/>
        <end position="950"/>
    </location>
</feature>
<evidence type="ECO:0000259" key="12">
    <source>
        <dbReference type="PROSITE" id="PS00486"/>
    </source>
</evidence>
<dbReference type="Pfam" id="PF05190">
    <property type="entry name" value="MutS_IV"/>
    <property type="match status" value="1"/>
</dbReference>
<dbReference type="GO" id="GO:0006298">
    <property type="term" value="P:mismatch repair"/>
    <property type="evidence" value="ECO:0007669"/>
    <property type="project" value="InterPro"/>
</dbReference>
<dbReference type="SMART" id="SM00534">
    <property type="entry name" value="MUTSac"/>
    <property type="match status" value="1"/>
</dbReference>
<sequence>MSSSPSQSHPQAKSKSQSHNGAQPRISAFFRPSQASNKKHDLTRLPATAHAPIDLTADDDDALEAEPAPKKRRVERAQSPKSPELTHVPPPSHWRYDPSSPSREKDDSRTSTADQDSRMKRHEKFKRVLLGDDRLRWKQCDSVEASPAQTEPPADPGQSSEPDNEAQDSDESDEAFKELTERFSHKQSKGSTRKPTNGSGRSKGKQKSVELGPCGQPYTPSEKQVLKLIKENPDTVLMIEIGYKFYFHENSAKLIHAEIFSLHRFQSIGETLLSQGHKVGIVEQVETAALKKVSDTRNELFDRKLTHLYTATTFVDELESVDDASKHYAPSLLCLAEKSRQPGVDDTVTISLITICPSTGDVVWDEFDDSLMRIELETRLTHTRPAELLFPDKGMSKPTGKLLKHFTETAPFQQRVRVERFKELMSYTNAFDLVTNFYSEETKRNSTDVNADELLAVIADFPPQVIIALAHAIKHLSKFSIADAFLGAKFFYKFTTRMHMLLNSNTLTNLEIYRNETDLSVKGSLMEILDRTNTKFGARLLKTWVGRPLVDKIALRDRMDAVDEIVKSPSDKLVSIRQVLRKMPDLAKGLCRIQYGTCTPQEMAVLLRTFNKVATMFDHLPEEENKEFDSKLLNDILTVLPKLKDSTNVLLAAVNMKAAGQGKKDEMWADQDKFPALYENKLMIQTVESELADELKSIRKLLKKPSLEWTSVSGEEFLVEIRKSDKTEVPANWTIVSRTKVFTRYHSPEVRRKIQERARYRETLEAEAHKAFKSFLEEIIQDHYSILRHTVNTLATIDCLVSLSHVALRDGYVRPEFSEDDTLEIVEGRHPMVEALRTDPFVPNDVYMGGDAARNKIITGPNMGGKSSSVRMVALIAIMAQIGSYVPAKSVKLSMLDGILTRMGASDELARGRSTFMVEMSETGEILQSATDKSLVILDELGRGTSTTDGMSIADAVLQHLVQKVRCKTLFITHYPMVAMDLERKFPAEIENLHMGYMAESRIDGRTEVTFLYRLTPGIATNSFGVECARLAGLPEKVLEVARQQSDACRDRIERCMRRNKCVPPSAFAFL</sequence>
<dbReference type="Pfam" id="PF01624">
    <property type="entry name" value="MutS_I"/>
    <property type="match status" value="1"/>
</dbReference>
<gene>
    <name evidence="13" type="ORF">CONPUDRAFT_69938</name>
</gene>
<dbReference type="FunFam" id="1.10.1420.10:FF:000004">
    <property type="entry name" value="DNA mismatch repair protein Msh3"/>
    <property type="match status" value="1"/>
</dbReference>
<dbReference type="GeneID" id="19208774"/>
<dbReference type="PROSITE" id="PS00486">
    <property type="entry name" value="DNA_MISMATCH_REPAIR_2"/>
    <property type="match status" value="1"/>
</dbReference>
<dbReference type="Pfam" id="PF00488">
    <property type="entry name" value="MutS_V"/>
    <property type="match status" value="1"/>
</dbReference>
<evidence type="ECO:0000313" key="14">
    <source>
        <dbReference type="Proteomes" id="UP000053558"/>
    </source>
</evidence>
<dbReference type="InterPro" id="IPR027417">
    <property type="entry name" value="P-loop_NTPase"/>
</dbReference>
<dbReference type="InterPro" id="IPR036678">
    <property type="entry name" value="MutS_con_dom_sf"/>
</dbReference>
<dbReference type="KEGG" id="cput:CONPUDRAFT_69938"/>
<evidence type="ECO:0000256" key="2">
    <source>
        <dbReference type="ARBA" id="ARBA00007094"/>
    </source>
</evidence>
<evidence type="ECO:0000256" key="5">
    <source>
        <dbReference type="ARBA" id="ARBA00022840"/>
    </source>
</evidence>
<keyword evidence="4 10" id="KW-0227">DNA damage</keyword>
<evidence type="ECO:0000256" key="3">
    <source>
        <dbReference type="ARBA" id="ARBA00022741"/>
    </source>
</evidence>
<evidence type="ECO:0000256" key="1">
    <source>
        <dbReference type="ARBA" id="ARBA00004123"/>
    </source>
</evidence>
<proteinExistence type="inferred from homology"/>
<evidence type="ECO:0000256" key="11">
    <source>
        <dbReference type="SAM" id="MobiDB-lite"/>
    </source>
</evidence>
<dbReference type="Pfam" id="PF05188">
    <property type="entry name" value="MutS_II"/>
    <property type="match status" value="1"/>
</dbReference>
<dbReference type="GO" id="GO:0005524">
    <property type="term" value="F:ATP binding"/>
    <property type="evidence" value="ECO:0007669"/>
    <property type="project" value="UniProtKB-KW"/>
</dbReference>
<dbReference type="InterPro" id="IPR007860">
    <property type="entry name" value="DNA_mmatch_repair_MutS_con_dom"/>
</dbReference>
<feature type="compositionally biased region" description="Basic and acidic residues" evidence="11">
    <location>
        <begin position="174"/>
        <end position="184"/>
    </location>
</feature>
<feature type="compositionally biased region" description="Acidic residues" evidence="11">
    <location>
        <begin position="162"/>
        <end position="173"/>
    </location>
</feature>
<dbReference type="InterPro" id="IPR045076">
    <property type="entry name" value="MutS"/>
</dbReference>
<protein>
    <recommendedName>
        <fullName evidence="9">MutS protein homolog 3</fullName>
    </recommendedName>
</protein>
<name>A0A5M3N1V3_CONPW</name>
<keyword evidence="6 10" id="KW-0238">DNA-binding</keyword>
<dbReference type="PANTHER" id="PTHR11361">
    <property type="entry name" value="DNA MISMATCH REPAIR PROTEIN MUTS FAMILY MEMBER"/>
    <property type="match status" value="1"/>
</dbReference>
<dbReference type="SUPFAM" id="SSF52540">
    <property type="entry name" value="P-loop containing nucleoside triphosphate hydrolases"/>
    <property type="match status" value="1"/>
</dbReference>
<dbReference type="InterPro" id="IPR016151">
    <property type="entry name" value="DNA_mismatch_repair_MutS_N"/>
</dbReference>
<organism evidence="13 14">
    <name type="scientific">Coniophora puteana (strain RWD-64-598)</name>
    <name type="common">Brown rot fungus</name>
    <dbReference type="NCBI Taxonomy" id="741705"/>
    <lineage>
        <taxon>Eukaryota</taxon>
        <taxon>Fungi</taxon>
        <taxon>Dikarya</taxon>
        <taxon>Basidiomycota</taxon>
        <taxon>Agaricomycotina</taxon>
        <taxon>Agaricomycetes</taxon>
        <taxon>Agaricomycetidae</taxon>
        <taxon>Boletales</taxon>
        <taxon>Coniophorineae</taxon>
        <taxon>Coniophoraceae</taxon>
        <taxon>Coniophora</taxon>
    </lineage>
</organism>
<dbReference type="GO" id="GO:0006312">
    <property type="term" value="P:mitotic recombination"/>
    <property type="evidence" value="ECO:0007669"/>
    <property type="project" value="TreeGrafter"/>
</dbReference>
<dbReference type="AlphaFoldDB" id="A0A5M3N1V3"/>
<feature type="compositionally biased region" description="Basic and acidic residues" evidence="11">
    <location>
        <begin position="129"/>
        <end position="141"/>
    </location>
</feature>
<dbReference type="GO" id="GO:0005634">
    <property type="term" value="C:nucleus"/>
    <property type="evidence" value="ECO:0007669"/>
    <property type="project" value="UniProtKB-SubCell"/>
</dbReference>
<keyword evidence="5" id="KW-0067">ATP-binding</keyword>
<dbReference type="RefSeq" id="XP_007764167.1">
    <property type="nucleotide sequence ID" value="XM_007765977.1"/>
</dbReference>
<dbReference type="SUPFAM" id="SSF48334">
    <property type="entry name" value="DNA repair protein MutS, domain III"/>
    <property type="match status" value="1"/>
</dbReference>
<comment type="function">
    <text evidence="10">Component of the post-replicative DNA mismatch repair system (MMR).</text>
</comment>
<dbReference type="OMA" id="INMHAAR"/>
<feature type="compositionally biased region" description="Polar residues" evidence="11">
    <location>
        <begin position="1"/>
        <end position="21"/>
    </location>
</feature>
<comment type="caution">
    <text evidence="13">The sequence shown here is derived from an EMBL/GenBank/DDBJ whole genome shotgun (WGS) entry which is preliminary data.</text>
</comment>
<dbReference type="InterPro" id="IPR000432">
    <property type="entry name" value="DNA_mismatch_repair_MutS_C"/>
</dbReference>
<dbReference type="Proteomes" id="UP000053558">
    <property type="component" value="Unassembled WGS sequence"/>
</dbReference>
<comment type="similarity">
    <text evidence="2">Belongs to the DNA mismatch repair MutS family. MSH3 subfamily.</text>
</comment>
<evidence type="ECO:0000313" key="13">
    <source>
        <dbReference type="EMBL" id="EIW84994.1"/>
    </source>
</evidence>
<evidence type="ECO:0000256" key="4">
    <source>
        <dbReference type="ARBA" id="ARBA00022763"/>
    </source>
</evidence>
<dbReference type="PANTHER" id="PTHR11361:SF122">
    <property type="entry name" value="DNA MISMATCH REPAIR PROTEIN MSH3"/>
    <property type="match status" value="1"/>
</dbReference>
<evidence type="ECO:0000256" key="7">
    <source>
        <dbReference type="ARBA" id="ARBA00023204"/>
    </source>
</evidence>
<dbReference type="NCBIfam" id="NF003810">
    <property type="entry name" value="PRK05399.1"/>
    <property type="match status" value="1"/>
</dbReference>
<dbReference type="GO" id="GO:0030983">
    <property type="term" value="F:mismatched DNA binding"/>
    <property type="evidence" value="ECO:0007669"/>
    <property type="project" value="InterPro"/>
</dbReference>
<dbReference type="InterPro" id="IPR007695">
    <property type="entry name" value="DNA_mismatch_repair_MutS-lik_N"/>
</dbReference>
<dbReference type="OrthoDB" id="121051at2759"/>
<dbReference type="EMBL" id="JH711574">
    <property type="protein sequence ID" value="EIW84994.1"/>
    <property type="molecule type" value="Genomic_DNA"/>
</dbReference>
<dbReference type="Gene3D" id="3.40.1170.10">
    <property type="entry name" value="DNA repair protein MutS, domain I"/>
    <property type="match status" value="1"/>
</dbReference>
<dbReference type="Gene3D" id="1.10.1420.10">
    <property type="match status" value="2"/>
</dbReference>
<reference evidence="14" key="1">
    <citation type="journal article" date="2012" name="Science">
        <title>The Paleozoic origin of enzymatic lignin decomposition reconstructed from 31 fungal genomes.</title>
        <authorList>
            <person name="Floudas D."/>
            <person name="Binder M."/>
            <person name="Riley R."/>
            <person name="Barry K."/>
            <person name="Blanchette R.A."/>
            <person name="Henrissat B."/>
            <person name="Martinez A.T."/>
            <person name="Otillar R."/>
            <person name="Spatafora J.W."/>
            <person name="Yadav J.S."/>
            <person name="Aerts A."/>
            <person name="Benoit I."/>
            <person name="Boyd A."/>
            <person name="Carlson A."/>
            <person name="Copeland A."/>
            <person name="Coutinho P.M."/>
            <person name="de Vries R.P."/>
            <person name="Ferreira P."/>
            <person name="Findley K."/>
            <person name="Foster B."/>
            <person name="Gaskell J."/>
            <person name="Glotzer D."/>
            <person name="Gorecki P."/>
            <person name="Heitman J."/>
            <person name="Hesse C."/>
            <person name="Hori C."/>
            <person name="Igarashi K."/>
            <person name="Jurgens J.A."/>
            <person name="Kallen N."/>
            <person name="Kersten P."/>
            <person name="Kohler A."/>
            <person name="Kuees U."/>
            <person name="Kumar T.K.A."/>
            <person name="Kuo A."/>
            <person name="LaButti K."/>
            <person name="Larrondo L.F."/>
            <person name="Lindquist E."/>
            <person name="Ling A."/>
            <person name="Lombard V."/>
            <person name="Lucas S."/>
            <person name="Lundell T."/>
            <person name="Martin R."/>
            <person name="McLaughlin D.J."/>
            <person name="Morgenstern I."/>
            <person name="Morin E."/>
            <person name="Murat C."/>
            <person name="Nagy L.G."/>
            <person name="Nolan M."/>
            <person name="Ohm R.A."/>
            <person name="Patyshakuliyeva A."/>
            <person name="Rokas A."/>
            <person name="Ruiz-Duenas F.J."/>
            <person name="Sabat G."/>
            <person name="Salamov A."/>
            <person name="Samejima M."/>
            <person name="Schmutz J."/>
            <person name="Slot J.C."/>
            <person name="St John F."/>
            <person name="Stenlid J."/>
            <person name="Sun H."/>
            <person name="Sun S."/>
            <person name="Syed K."/>
            <person name="Tsang A."/>
            <person name="Wiebenga A."/>
            <person name="Young D."/>
            <person name="Pisabarro A."/>
            <person name="Eastwood D.C."/>
            <person name="Martin F."/>
            <person name="Cullen D."/>
            <person name="Grigoriev I.V."/>
            <person name="Hibbett D.S."/>
        </authorList>
    </citation>
    <scope>NUCLEOTIDE SEQUENCE [LARGE SCALE GENOMIC DNA]</scope>
    <source>
        <strain evidence="14">RWD-64-598 SS2</strain>
    </source>
</reference>
<dbReference type="Gene3D" id="3.40.50.300">
    <property type="entry name" value="P-loop containing nucleotide triphosphate hydrolases"/>
    <property type="match status" value="1"/>
</dbReference>
<keyword evidence="8" id="KW-0539">Nucleus</keyword>
<dbReference type="InterPro" id="IPR007861">
    <property type="entry name" value="DNA_mismatch_repair_MutS_clamp"/>
</dbReference>
<keyword evidence="14" id="KW-1185">Reference proteome</keyword>
<keyword evidence="3 10" id="KW-0547">Nucleotide-binding</keyword>
<dbReference type="SMART" id="SM00533">
    <property type="entry name" value="MUTSd"/>
    <property type="match status" value="1"/>
</dbReference>
<comment type="subcellular location">
    <subcellularLocation>
        <location evidence="1">Nucleus</location>
    </subcellularLocation>
</comment>
<feature type="region of interest" description="Disordered" evidence="11">
    <location>
        <begin position="1"/>
        <end position="218"/>
    </location>
</feature>
<keyword evidence="7 10" id="KW-0234">DNA repair</keyword>
<accession>A0A5M3N1V3</accession>
<dbReference type="Gene3D" id="3.30.420.110">
    <property type="entry name" value="MutS, connector domain"/>
    <property type="match status" value="1"/>
</dbReference>
<dbReference type="Pfam" id="PF05192">
    <property type="entry name" value="MutS_III"/>
    <property type="match status" value="1"/>
</dbReference>
<dbReference type="InterPro" id="IPR036187">
    <property type="entry name" value="DNA_mismatch_repair_MutS_sf"/>
</dbReference>
<evidence type="ECO:0000256" key="6">
    <source>
        <dbReference type="ARBA" id="ARBA00023125"/>
    </source>
</evidence>
<dbReference type="GO" id="GO:0140664">
    <property type="term" value="F:ATP-dependent DNA damage sensor activity"/>
    <property type="evidence" value="ECO:0007669"/>
    <property type="project" value="InterPro"/>
</dbReference>
<evidence type="ECO:0000256" key="8">
    <source>
        <dbReference type="ARBA" id="ARBA00023242"/>
    </source>
</evidence>
<evidence type="ECO:0000256" key="9">
    <source>
        <dbReference type="ARBA" id="ARBA00029792"/>
    </source>
</evidence>
<dbReference type="SUPFAM" id="SSF55271">
    <property type="entry name" value="DNA repair protein MutS, domain I"/>
    <property type="match status" value="1"/>
</dbReference>
<evidence type="ECO:0000256" key="10">
    <source>
        <dbReference type="RuleBase" id="RU003756"/>
    </source>
</evidence>
<dbReference type="InterPro" id="IPR007696">
    <property type="entry name" value="DNA_mismatch_repair_MutS_core"/>
</dbReference>